<dbReference type="Proteomes" id="UP000314981">
    <property type="component" value="Chromosome 5"/>
</dbReference>
<keyword evidence="5" id="KW-1185">Reference proteome</keyword>
<dbReference type="PANTHER" id="PTHR12406">
    <property type="entry name" value="CALCIUM-INDEPENDENT PHOSPHOLIPASE A2 IPLA2 -RELATED"/>
    <property type="match status" value="1"/>
</dbReference>
<dbReference type="GO" id="GO:0004806">
    <property type="term" value="F:triacylglycerol lipase activity"/>
    <property type="evidence" value="ECO:0007669"/>
    <property type="project" value="TreeGrafter"/>
</dbReference>
<dbReference type="SUPFAM" id="SSF52151">
    <property type="entry name" value="FabD/lysophospholipase-like"/>
    <property type="match status" value="1"/>
</dbReference>
<dbReference type="InterPro" id="IPR002641">
    <property type="entry name" value="PNPLA_dom"/>
</dbReference>
<dbReference type="OMA" id="SLNWAVP"/>
<feature type="domain" description="PNPLA" evidence="3">
    <location>
        <begin position="47"/>
        <end position="200"/>
    </location>
</feature>
<reference evidence="4" key="2">
    <citation type="submission" date="2025-08" db="UniProtKB">
        <authorList>
            <consortium name="Ensembl"/>
        </authorList>
    </citation>
    <scope>IDENTIFICATION</scope>
</reference>
<dbReference type="Ensembl" id="ENSBIXT00000005663.1">
    <property type="protein sequence ID" value="ENSBIXP00000029927.1"/>
    <property type="gene ID" value="ENSBIXG00000011663.1"/>
</dbReference>
<evidence type="ECO:0000256" key="1">
    <source>
        <dbReference type="ARBA" id="ARBA00023098"/>
    </source>
</evidence>
<keyword evidence="1" id="KW-0443">Lipid metabolism</keyword>
<dbReference type="PANTHER" id="PTHR12406:SF4">
    <property type="entry name" value="PATATIN-LIKE PHOSPHOLIPASE DOMAIN-CONTAINING PROTEIN 5"/>
    <property type="match status" value="1"/>
</dbReference>
<name>A0A4W2DTK7_BOBOX</name>
<evidence type="ECO:0000259" key="3">
    <source>
        <dbReference type="PROSITE" id="PS51635"/>
    </source>
</evidence>
<dbReference type="GO" id="GO:0055088">
    <property type="term" value="P:lipid homeostasis"/>
    <property type="evidence" value="ECO:0007669"/>
    <property type="project" value="TreeGrafter"/>
</dbReference>
<proteinExistence type="predicted"/>
<dbReference type="GO" id="GO:0016020">
    <property type="term" value="C:membrane"/>
    <property type="evidence" value="ECO:0007669"/>
    <property type="project" value="TreeGrafter"/>
</dbReference>
<sequence>MVRYSLLFKNFPQFVVIHTVKGFSIVNEAEVDFSGILFLLCTPIWSRSFAGAAFLGLYHVGVIHRLSRFYGSSSGALIAVSIVSGLSVDLCCSLILAMVKRVEQLSLGIFHPTFMPIETIRQDLQDSLPTDIHILASQRLGISLTHWPEGKNFIVTDFATRDEVIEALVCTAYFPFYCGTIPPTFGGRGVWVEDPGLLEHLLATTCPLRTHPPPNGTVDICPQSSSASIHEMNAFSANFQISTKNLFRGITCLIPSSPEVMANSCRQGYLDALRFLERRGLTKEPVLWSLVSKEPPAPADGTPDAAHDRGLSLNWAVPNVLVKDVPDFEQLSPELEAALKKACMRDPSAWASFCRSGPGWALTYLLLPFEYVYFQSRRLVEWLPDMPADLWWMQGLLRSLALEVCSRTKDQLLRLLHPIPGSENSPLLASASSAASLSPAPSSLRPLLPRTWPRSPDLPIRPEGTVPAQPSDWPPLTPIMALVPCPHLPLVLES</sequence>
<dbReference type="InterPro" id="IPR016035">
    <property type="entry name" value="Acyl_Trfase/lysoPLipase"/>
</dbReference>
<dbReference type="Pfam" id="PF01734">
    <property type="entry name" value="Patatin"/>
    <property type="match status" value="1"/>
</dbReference>
<evidence type="ECO:0000313" key="5">
    <source>
        <dbReference type="Proteomes" id="UP000314981"/>
    </source>
</evidence>
<dbReference type="PROSITE" id="PS51635">
    <property type="entry name" value="PNPLA"/>
    <property type="match status" value="1"/>
</dbReference>
<dbReference type="GO" id="GO:0005737">
    <property type="term" value="C:cytoplasm"/>
    <property type="evidence" value="ECO:0007669"/>
    <property type="project" value="TreeGrafter"/>
</dbReference>
<evidence type="ECO:0000313" key="4">
    <source>
        <dbReference type="Ensembl" id="ENSBIXP00000029927.1"/>
    </source>
</evidence>
<protein>
    <recommendedName>
        <fullName evidence="3">PNPLA domain-containing protein</fullName>
    </recommendedName>
</protein>
<accession>A0A4W2DTK7</accession>
<organism evidence="4 5">
    <name type="scientific">Bos indicus x Bos taurus</name>
    <name type="common">Hybrid cattle</name>
    <dbReference type="NCBI Taxonomy" id="30522"/>
    <lineage>
        <taxon>Eukaryota</taxon>
        <taxon>Metazoa</taxon>
        <taxon>Chordata</taxon>
        <taxon>Craniata</taxon>
        <taxon>Vertebrata</taxon>
        <taxon>Euteleostomi</taxon>
        <taxon>Mammalia</taxon>
        <taxon>Eutheria</taxon>
        <taxon>Laurasiatheria</taxon>
        <taxon>Artiodactyla</taxon>
        <taxon>Ruminantia</taxon>
        <taxon>Pecora</taxon>
        <taxon>Bovidae</taxon>
        <taxon>Bovinae</taxon>
        <taxon>Bos</taxon>
    </lineage>
</organism>
<comment type="caution">
    <text evidence="2">Lacks conserved residue(s) required for the propagation of feature annotation.</text>
</comment>
<reference evidence="4 5" key="1">
    <citation type="submission" date="2018-11" db="EMBL/GenBank/DDBJ databases">
        <title>Haplotype-resolved cattle genomes.</title>
        <authorList>
            <person name="Low W.Y."/>
            <person name="Tearle R."/>
            <person name="Bickhart D.M."/>
            <person name="Rosen B.D."/>
            <person name="Koren S."/>
            <person name="Rhie A."/>
            <person name="Hiendleder S."/>
            <person name="Phillippy A.M."/>
            <person name="Smith T.P.L."/>
            <person name="Williams J.L."/>
        </authorList>
    </citation>
    <scope>NUCLEOTIDE SEQUENCE [LARGE SCALE GENOMIC DNA]</scope>
</reference>
<evidence type="ECO:0000256" key="2">
    <source>
        <dbReference type="PROSITE-ProRule" id="PRU01161"/>
    </source>
</evidence>
<reference evidence="4" key="3">
    <citation type="submission" date="2025-09" db="UniProtKB">
        <authorList>
            <consortium name="Ensembl"/>
        </authorList>
    </citation>
    <scope>IDENTIFICATION</scope>
</reference>
<dbReference type="AlphaFoldDB" id="A0A4W2DTK7"/>
<dbReference type="InterPro" id="IPR033562">
    <property type="entry name" value="PLPL"/>
</dbReference>
<dbReference type="GO" id="GO:0019433">
    <property type="term" value="P:triglyceride catabolic process"/>
    <property type="evidence" value="ECO:0007669"/>
    <property type="project" value="TreeGrafter"/>
</dbReference>
<dbReference type="GO" id="GO:0005811">
    <property type="term" value="C:lipid droplet"/>
    <property type="evidence" value="ECO:0007669"/>
    <property type="project" value="TreeGrafter"/>
</dbReference>
<dbReference type="STRING" id="30522.A0A4W2DTK7"/>